<dbReference type="Pfam" id="PF02875">
    <property type="entry name" value="Mur_ligase_C"/>
    <property type="match status" value="1"/>
</dbReference>
<name>A0A1C4YG92_9ACTN</name>
<dbReference type="GO" id="GO:0051301">
    <property type="term" value="P:cell division"/>
    <property type="evidence" value="ECO:0007669"/>
    <property type="project" value="UniProtKB-KW"/>
</dbReference>
<feature type="domain" description="Mur ligase central" evidence="11">
    <location>
        <begin position="125"/>
        <end position="308"/>
    </location>
</feature>
<dbReference type="Pfam" id="PF01225">
    <property type="entry name" value="Mur_ligase"/>
    <property type="match status" value="1"/>
</dbReference>
<dbReference type="InterPro" id="IPR036615">
    <property type="entry name" value="Mur_ligase_C_dom_sf"/>
</dbReference>
<organism evidence="12 13">
    <name type="scientific">Micromonospora carbonacea</name>
    <dbReference type="NCBI Taxonomy" id="47853"/>
    <lineage>
        <taxon>Bacteria</taxon>
        <taxon>Bacillati</taxon>
        <taxon>Actinomycetota</taxon>
        <taxon>Actinomycetes</taxon>
        <taxon>Micromonosporales</taxon>
        <taxon>Micromonosporaceae</taxon>
        <taxon>Micromonospora</taxon>
    </lineage>
</organism>
<dbReference type="GO" id="GO:0008360">
    <property type="term" value="P:regulation of cell shape"/>
    <property type="evidence" value="ECO:0007669"/>
    <property type="project" value="UniProtKB-KW"/>
</dbReference>
<dbReference type="InterPro" id="IPR000713">
    <property type="entry name" value="Mur_ligase_N"/>
</dbReference>
<keyword evidence="8" id="KW-0961">Cell wall biogenesis/degradation</keyword>
<keyword evidence="2" id="KW-0132">Cell division</keyword>
<dbReference type="GO" id="GO:0009252">
    <property type="term" value="P:peptidoglycan biosynthetic process"/>
    <property type="evidence" value="ECO:0007669"/>
    <property type="project" value="UniProtKB-KW"/>
</dbReference>
<gene>
    <name evidence="12" type="ORF">GA0070563_106106</name>
</gene>
<keyword evidence="3" id="KW-0547">Nucleotide-binding</keyword>
<dbReference type="GO" id="GO:0071555">
    <property type="term" value="P:cell wall organization"/>
    <property type="evidence" value="ECO:0007669"/>
    <property type="project" value="UniProtKB-KW"/>
</dbReference>
<dbReference type="Gene3D" id="3.40.50.720">
    <property type="entry name" value="NAD(P)-binding Rossmann-like Domain"/>
    <property type="match status" value="1"/>
</dbReference>
<keyword evidence="5" id="KW-0133">Cell shape</keyword>
<keyword evidence="6" id="KW-0573">Peptidoglycan synthesis</keyword>
<dbReference type="SUPFAM" id="SSF51984">
    <property type="entry name" value="MurCD N-terminal domain"/>
    <property type="match status" value="1"/>
</dbReference>
<evidence type="ECO:0000256" key="4">
    <source>
        <dbReference type="ARBA" id="ARBA00022840"/>
    </source>
</evidence>
<dbReference type="Gene3D" id="3.40.1190.10">
    <property type="entry name" value="Mur-like, catalytic domain"/>
    <property type="match status" value="1"/>
</dbReference>
<evidence type="ECO:0000259" key="9">
    <source>
        <dbReference type="Pfam" id="PF01225"/>
    </source>
</evidence>
<protein>
    <submittedName>
        <fullName evidence="12">UDP-N-acetylmuramate--L-alanine ligase</fullName>
    </submittedName>
</protein>
<dbReference type="GO" id="GO:0005524">
    <property type="term" value="F:ATP binding"/>
    <property type="evidence" value="ECO:0007669"/>
    <property type="project" value="UniProtKB-KW"/>
</dbReference>
<dbReference type="EMBL" id="FMCT01000006">
    <property type="protein sequence ID" value="SCF19733.1"/>
    <property type="molecule type" value="Genomic_DNA"/>
</dbReference>
<dbReference type="InterPro" id="IPR004101">
    <property type="entry name" value="Mur_ligase_C"/>
</dbReference>
<evidence type="ECO:0000259" key="11">
    <source>
        <dbReference type="Pfam" id="PF08245"/>
    </source>
</evidence>
<keyword evidence="1 12" id="KW-0436">Ligase</keyword>
<dbReference type="Proteomes" id="UP000183585">
    <property type="component" value="Unassembled WGS sequence"/>
</dbReference>
<evidence type="ECO:0000256" key="2">
    <source>
        <dbReference type="ARBA" id="ARBA00022618"/>
    </source>
</evidence>
<sequence>MTDTIPGNPSIEAVHTGPIDLTRPHFVDVGEPVMSGLARLLAQLGHQVSGSDVRDSAILEGLRAAGVRVYLDHDVARVEGASCVVCPAGARNVPQVRAARAGGIPVVHPAQVLDRLAAGRQLVAVAGSHGKSATAGALAHILRACGQDPTYLIGADLTGPGSGAQLGRSKLLVAEADGSDLSFHFLAPSIAVITNVTSHPEHFSNQADLLRAYVTFGCRTAVNGFLVVNADCVGATVAAHVVAAERPDLTVLRFGWDRTADVRLLDVHAEGWSASATARMPDGTQVRLTLPTPAAHHLANAAAAMACAVALGLDPAEVSGALCTFAGVRRRFEHVDTRAGVTVVDSYAAHPHEITADLQAARTLTRGRVFVVFQPSGHARVLAFGEQIGRALADHADYVLLLDVHDAAPQVRSGADPTAIMARLREGTYCLPLGPDHAARVIGRMAGRGDLVLTMGTGDVTSYGAAILNRLASRSEVTLSA</sequence>
<dbReference type="STRING" id="47853.TK50_02840"/>
<evidence type="ECO:0000259" key="10">
    <source>
        <dbReference type="Pfam" id="PF02875"/>
    </source>
</evidence>
<keyword evidence="7" id="KW-0131">Cell cycle</keyword>
<dbReference type="RefSeq" id="WP_074475066.1">
    <property type="nucleotide sequence ID" value="NZ_FMCT01000006.1"/>
</dbReference>
<dbReference type="PANTHER" id="PTHR43445:SF3">
    <property type="entry name" value="UDP-N-ACETYLMURAMATE--L-ALANINE LIGASE"/>
    <property type="match status" value="1"/>
</dbReference>
<evidence type="ECO:0000256" key="5">
    <source>
        <dbReference type="ARBA" id="ARBA00022960"/>
    </source>
</evidence>
<dbReference type="InterPro" id="IPR050061">
    <property type="entry name" value="MurCDEF_pg_biosynth"/>
</dbReference>
<accession>A0A1C4YG92</accession>
<evidence type="ECO:0000256" key="1">
    <source>
        <dbReference type="ARBA" id="ARBA00022598"/>
    </source>
</evidence>
<reference evidence="13" key="1">
    <citation type="submission" date="2016-06" db="EMBL/GenBank/DDBJ databases">
        <authorList>
            <person name="Varghese N."/>
            <person name="Submissions Spin"/>
        </authorList>
    </citation>
    <scope>NUCLEOTIDE SEQUENCE [LARGE SCALE GENOMIC DNA]</scope>
    <source>
        <strain evidence="13">DSM 43168</strain>
    </source>
</reference>
<feature type="domain" description="Mur ligase N-terminal catalytic" evidence="9">
    <location>
        <begin position="25"/>
        <end position="119"/>
    </location>
</feature>
<evidence type="ECO:0000256" key="7">
    <source>
        <dbReference type="ARBA" id="ARBA00023306"/>
    </source>
</evidence>
<keyword evidence="4" id="KW-0067">ATP-binding</keyword>
<dbReference type="InterPro" id="IPR013221">
    <property type="entry name" value="Mur_ligase_cen"/>
</dbReference>
<proteinExistence type="predicted"/>
<evidence type="ECO:0000313" key="13">
    <source>
        <dbReference type="Proteomes" id="UP000183585"/>
    </source>
</evidence>
<evidence type="ECO:0000256" key="3">
    <source>
        <dbReference type="ARBA" id="ARBA00022741"/>
    </source>
</evidence>
<keyword evidence="13" id="KW-1185">Reference proteome</keyword>
<dbReference type="Gene3D" id="3.90.190.20">
    <property type="entry name" value="Mur ligase, C-terminal domain"/>
    <property type="match status" value="1"/>
</dbReference>
<dbReference type="Pfam" id="PF08245">
    <property type="entry name" value="Mur_ligase_M"/>
    <property type="match status" value="1"/>
</dbReference>
<dbReference type="GO" id="GO:0016881">
    <property type="term" value="F:acid-amino acid ligase activity"/>
    <property type="evidence" value="ECO:0007669"/>
    <property type="project" value="InterPro"/>
</dbReference>
<feature type="domain" description="Mur ligase C-terminal" evidence="10">
    <location>
        <begin position="330"/>
        <end position="458"/>
    </location>
</feature>
<evidence type="ECO:0000256" key="8">
    <source>
        <dbReference type="ARBA" id="ARBA00023316"/>
    </source>
</evidence>
<evidence type="ECO:0000256" key="6">
    <source>
        <dbReference type="ARBA" id="ARBA00022984"/>
    </source>
</evidence>
<dbReference type="SUPFAM" id="SSF53623">
    <property type="entry name" value="MurD-like peptide ligases, catalytic domain"/>
    <property type="match status" value="1"/>
</dbReference>
<dbReference type="PANTHER" id="PTHR43445">
    <property type="entry name" value="UDP-N-ACETYLMURAMATE--L-ALANINE LIGASE-RELATED"/>
    <property type="match status" value="1"/>
</dbReference>
<dbReference type="AlphaFoldDB" id="A0A1C4YG92"/>
<evidence type="ECO:0000313" key="12">
    <source>
        <dbReference type="EMBL" id="SCF19733.1"/>
    </source>
</evidence>
<dbReference type="SUPFAM" id="SSF53244">
    <property type="entry name" value="MurD-like peptide ligases, peptide-binding domain"/>
    <property type="match status" value="1"/>
</dbReference>
<dbReference type="InterPro" id="IPR036565">
    <property type="entry name" value="Mur-like_cat_sf"/>
</dbReference>